<comment type="caution">
    <text evidence="10">The sequence shown here is derived from an EMBL/GenBank/DDBJ whole genome shotgun (WGS) entry which is preliminary data.</text>
</comment>
<sequence length="117" mass="13469">MEMARSMLKEKVYNIIFMLNKCPTKAIQEKTHIEARSGQKLPAKHIRVFGSTSYVHVSKQKSGQKLPAKHIRVFGSTSYVHVSNQKRNELEYKTVYGNNLQTKKLTIKDVDIDENAF</sequence>
<proteinExistence type="predicted"/>
<dbReference type="AlphaFoldDB" id="A0A371G3Y1"/>
<evidence type="ECO:0000313" key="10">
    <source>
        <dbReference type="EMBL" id="RDX85275.1"/>
    </source>
</evidence>
<evidence type="ECO:0000256" key="9">
    <source>
        <dbReference type="ARBA" id="ARBA00023172"/>
    </source>
</evidence>
<keyword evidence="2" id="KW-0479">Metal-binding</keyword>
<evidence type="ECO:0000313" key="11">
    <source>
        <dbReference type="Proteomes" id="UP000257109"/>
    </source>
</evidence>
<evidence type="ECO:0000256" key="5">
    <source>
        <dbReference type="ARBA" id="ARBA00022842"/>
    </source>
</evidence>
<evidence type="ECO:0000256" key="3">
    <source>
        <dbReference type="ARBA" id="ARBA00022759"/>
    </source>
</evidence>
<dbReference type="EMBL" id="QJKJ01006831">
    <property type="protein sequence ID" value="RDX85275.1"/>
    <property type="molecule type" value="Genomic_DNA"/>
</dbReference>
<keyword evidence="8" id="KW-0548">Nucleotidyltransferase</keyword>
<evidence type="ECO:0000256" key="7">
    <source>
        <dbReference type="ARBA" id="ARBA00022918"/>
    </source>
</evidence>
<dbReference type="InterPro" id="IPR039537">
    <property type="entry name" value="Retrotran_Ty1/copia-like"/>
</dbReference>
<dbReference type="GO" id="GO:0003964">
    <property type="term" value="F:RNA-directed DNA polymerase activity"/>
    <property type="evidence" value="ECO:0007669"/>
    <property type="project" value="UniProtKB-KW"/>
</dbReference>
<keyword evidence="6" id="KW-0229">DNA integration</keyword>
<feature type="non-terminal residue" evidence="10">
    <location>
        <position position="1"/>
    </location>
</feature>
<gene>
    <name evidence="10" type="ORF">CR513_33549</name>
</gene>
<keyword evidence="4" id="KW-0378">Hydrolase</keyword>
<dbReference type="GO" id="GO:0003887">
    <property type="term" value="F:DNA-directed DNA polymerase activity"/>
    <property type="evidence" value="ECO:0007669"/>
    <property type="project" value="UniProtKB-KW"/>
</dbReference>
<dbReference type="GO" id="GO:0006310">
    <property type="term" value="P:DNA recombination"/>
    <property type="evidence" value="ECO:0007669"/>
    <property type="project" value="UniProtKB-KW"/>
</dbReference>
<organism evidence="10 11">
    <name type="scientific">Mucuna pruriens</name>
    <name type="common">Velvet bean</name>
    <name type="synonym">Dolichos pruriens</name>
    <dbReference type="NCBI Taxonomy" id="157652"/>
    <lineage>
        <taxon>Eukaryota</taxon>
        <taxon>Viridiplantae</taxon>
        <taxon>Streptophyta</taxon>
        <taxon>Embryophyta</taxon>
        <taxon>Tracheophyta</taxon>
        <taxon>Spermatophyta</taxon>
        <taxon>Magnoliopsida</taxon>
        <taxon>eudicotyledons</taxon>
        <taxon>Gunneridae</taxon>
        <taxon>Pentapetalae</taxon>
        <taxon>rosids</taxon>
        <taxon>fabids</taxon>
        <taxon>Fabales</taxon>
        <taxon>Fabaceae</taxon>
        <taxon>Papilionoideae</taxon>
        <taxon>50 kb inversion clade</taxon>
        <taxon>NPAAA clade</taxon>
        <taxon>indigoferoid/millettioid clade</taxon>
        <taxon>Phaseoleae</taxon>
        <taxon>Mucuna</taxon>
    </lineage>
</organism>
<keyword evidence="8" id="KW-0239">DNA-directed DNA polymerase</keyword>
<evidence type="ECO:0000256" key="4">
    <source>
        <dbReference type="ARBA" id="ARBA00022801"/>
    </source>
</evidence>
<accession>A0A371G3Y1</accession>
<dbReference type="GO" id="GO:0015074">
    <property type="term" value="P:DNA integration"/>
    <property type="evidence" value="ECO:0007669"/>
    <property type="project" value="UniProtKB-KW"/>
</dbReference>
<keyword evidence="3" id="KW-0255">Endonuclease</keyword>
<dbReference type="GO" id="GO:0004519">
    <property type="term" value="F:endonuclease activity"/>
    <property type="evidence" value="ECO:0007669"/>
    <property type="project" value="UniProtKB-KW"/>
</dbReference>
<dbReference type="OrthoDB" id="6776856at2759"/>
<dbReference type="PANTHER" id="PTHR42648">
    <property type="entry name" value="TRANSPOSASE, PUTATIVE-RELATED"/>
    <property type="match status" value="1"/>
</dbReference>
<keyword evidence="5" id="KW-0460">Magnesium</keyword>
<evidence type="ECO:0000256" key="8">
    <source>
        <dbReference type="ARBA" id="ARBA00022932"/>
    </source>
</evidence>
<reference evidence="10" key="1">
    <citation type="submission" date="2018-05" db="EMBL/GenBank/DDBJ databases">
        <title>Draft genome of Mucuna pruriens seed.</title>
        <authorList>
            <person name="Nnadi N.E."/>
            <person name="Vos R."/>
            <person name="Hasami M.H."/>
            <person name="Devisetty U.K."/>
            <person name="Aguiy J.C."/>
        </authorList>
    </citation>
    <scope>NUCLEOTIDE SEQUENCE [LARGE SCALE GENOMIC DNA]</scope>
    <source>
        <strain evidence="10">JCA_2017</strain>
    </source>
</reference>
<keyword evidence="7" id="KW-0695">RNA-directed DNA polymerase</keyword>
<dbReference type="PANTHER" id="PTHR42648:SF11">
    <property type="entry name" value="TRANSPOSON TY4-P GAG-POL POLYPROTEIN"/>
    <property type="match status" value="1"/>
</dbReference>
<evidence type="ECO:0000256" key="2">
    <source>
        <dbReference type="ARBA" id="ARBA00022723"/>
    </source>
</evidence>
<dbReference type="Proteomes" id="UP000257109">
    <property type="component" value="Unassembled WGS sequence"/>
</dbReference>
<dbReference type="GO" id="GO:0016787">
    <property type="term" value="F:hydrolase activity"/>
    <property type="evidence" value="ECO:0007669"/>
    <property type="project" value="UniProtKB-KW"/>
</dbReference>
<keyword evidence="9" id="KW-0233">DNA recombination</keyword>
<protein>
    <recommendedName>
        <fullName evidence="12">Copia protein</fullName>
    </recommendedName>
</protein>
<evidence type="ECO:0008006" key="12">
    <source>
        <dbReference type="Google" id="ProtNLM"/>
    </source>
</evidence>
<evidence type="ECO:0000256" key="6">
    <source>
        <dbReference type="ARBA" id="ARBA00022908"/>
    </source>
</evidence>
<keyword evidence="11" id="KW-1185">Reference proteome</keyword>
<keyword evidence="1" id="KW-0540">Nuclease</keyword>
<dbReference type="GO" id="GO:0046872">
    <property type="term" value="F:metal ion binding"/>
    <property type="evidence" value="ECO:0007669"/>
    <property type="project" value="UniProtKB-KW"/>
</dbReference>
<keyword evidence="8" id="KW-0808">Transferase</keyword>
<evidence type="ECO:0000256" key="1">
    <source>
        <dbReference type="ARBA" id="ARBA00022722"/>
    </source>
</evidence>
<name>A0A371G3Y1_MUCPR</name>